<feature type="transmembrane region" description="Helical" evidence="1">
    <location>
        <begin position="235"/>
        <end position="256"/>
    </location>
</feature>
<name>A0A6G1HTZ9_9PEZI</name>
<accession>A0A6G1HTZ9</accession>
<organism evidence="2 3">
    <name type="scientific">Trichodelitschia bisporula</name>
    <dbReference type="NCBI Taxonomy" id="703511"/>
    <lineage>
        <taxon>Eukaryota</taxon>
        <taxon>Fungi</taxon>
        <taxon>Dikarya</taxon>
        <taxon>Ascomycota</taxon>
        <taxon>Pezizomycotina</taxon>
        <taxon>Dothideomycetes</taxon>
        <taxon>Dothideomycetes incertae sedis</taxon>
        <taxon>Phaeotrichales</taxon>
        <taxon>Phaeotrichaceae</taxon>
        <taxon>Trichodelitschia</taxon>
    </lineage>
</organism>
<dbReference type="PANTHER" id="PTHR37488">
    <property type="entry name" value="DUF1275 DOMAIN-CONTAINING PROTEIN"/>
    <property type="match status" value="1"/>
</dbReference>
<reference evidence="2" key="1">
    <citation type="journal article" date="2020" name="Stud. Mycol.">
        <title>101 Dothideomycetes genomes: a test case for predicting lifestyles and emergence of pathogens.</title>
        <authorList>
            <person name="Haridas S."/>
            <person name="Albert R."/>
            <person name="Binder M."/>
            <person name="Bloem J."/>
            <person name="Labutti K."/>
            <person name="Salamov A."/>
            <person name="Andreopoulos B."/>
            <person name="Baker S."/>
            <person name="Barry K."/>
            <person name="Bills G."/>
            <person name="Bluhm B."/>
            <person name="Cannon C."/>
            <person name="Castanera R."/>
            <person name="Culley D."/>
            <person name="Daum C."/>
            <person name="Ezra D."/>
            <person name="Gonzalez J."/>
            <person name="Henrissat B."/>
            <person name="Kuo A."/>
            <person name="Liang C."/>
            <person name="Lipzen A."/>
            <person name="Lutzoni F."/>
            <person name="Magnuson J."/>
            <person name="Mondo S."/>
            <person name="Nolan M."/>
            <person name="Ohm R."/>
            <person name="Pangilinan J."/>
            <person name="Park H.-J."/>
            <person name="Ramirez L."/>
            <person name="Alfaro M."/>
            <person name="Sun H."/>
            <person name="Tritt A."/>
            <person name="Yoshinaga Y."/>
            <person name="Zwiers L.-H."/>
            <person name="Turgeon B."/>
            <person name="Goodwin S."/>
            <person name="Spatafora J."/>
            <person name="Crous P."/>
            <person name="Grigoriev I."/>
        </authorList>
    </citation>
    <scope>NUCLEOTIDE SEQUENCE</scope>
    <source>
        <strain evidence="2">CBS 262.69</strain>
    </source>
</reference>
<protein>
    <recommendedName>
        <fullName evidence="4">DUF1275 domain protein</fullName>
    </recommendedName>
</protein>
<dbReference type="Proteomes" id="UP000799640">
    <property type="component" value="Unassembled WGS sequence"/>
</dbReference>
<feature type="transmembrane region" description="Helical" evidence="1">
    <location>
        <begin position="85"/>
        <end position="106"/>
    </location>
</feature>
<sequence length="264" mass="28629">MASQDTSESDHEQRFDERKGGLGAYLLRPIDTSLTSIPIILCCFCSGLIDSTVFNAWGVFGTMQTGNTVILALGASSQPTGHPHAWLQALSAITFFFLGSFFTNHLGHFLSPLKRRTLILSFFLQTALIITAAALIRSGVAPGIIPSGEEHFIQLVPLPMLAFQAGQQSVTARQLGLNEIPTTVLTSVYTDLGNDPKLFAPLNENWKRNRRALAAVALLLGAIIGGWLSRTKEGMPAALWFAAGVKAVLTVAWALWREEGKIPR</sequence>
<dbReference type="InterPro" id="IPR010699">
    <property type="entry name" value="DUF1275"/>
</dbReference>
<evidence type="ECO:0000313" key="2">
    <source>
        <dbReference type="EMBL" id="KAF2399309.1"/>
    </source>
</evidence>
<proteinExistence type="predicted"/>
<evidence type="ECO:0000313" key="3">
    <source>
        <dbReference type="Proteomes" id="UP000799640"/>
    </source>
</evidence>
<dbReference type="AlphaFoldDB" id="A0A6G1HTZ9"/>
<dbReference type="Pfam" id="PF06912">
    <property type="entry name" value="DUF1275"/>
    <property type="match status" value="1"/>
</dbReference>
<keyword evidence="3" id="KW-1185">Reference proteome</keyword>
<feature type="transmembrane region" description="Helical" evidence="1">
    <location>
        <begin position="212"/>
        <end position="229"/>
    </location>
</feature>
<dbReference type="OrthoDB" id="5288586at2759"/>
<dbReference type="EMBL" id="ML996698">
    <property type="protein sequence ID" value="KAF2399309.1"/>
    <property type="molecule type" value="Genomic_DNA"/>
</dbReference>
<keyword evidence="1" id="KW-0472">Membrane</keyword>
<feature type="transmembrane region" description="Helical" evidence="1">
    <location>
        <begin position="25"/>
        <end position="49"/>
    </location>
</feature>
<feature type="transmembrane region" description="Helical" evidence="1">
    <location>
        <begin position="55"/>
        <end position="73"/>
    </location>
</feature>
<keyword evidence="1" id="KW-0812">Transmembrane</keyword>
<evidence type="ECO:0000256" key="1">
    <source>
        <dbReference type="SAM" id="Phobius"/>
    </source>
</evidence>
<gene>
    <name evidence="2" type="ORF">EJ06DRAFT_531628</name>
</gene>
<keyword evidence="1" id="KW-1133">Transmembrane helix</keyword>
<dbReference type="PANTHER" id="PTHR37488:SF7">
    <property type="entry name" value="DUF1275 DOMAIN PROTEIN"/>
    <property type="match status" value="1"/>
</dbReference>
<evidence type="ECO:0008006" key="4">
    <source>
        <dbReference type="Google" id="ProtNLM"/>
    </source>
</evidence>